<keyword evidence="3" id="KW-0378">Hydrolase</keyword>
<name>A0A7I8VZ49_9ANNE</name>
<keyword evidence="4" id="KW-0269">Exonuclease</keyword>
<dbReference type="Gene3D" id="3.30.420.10">
    <property type="entry name" value="Ribonuclease H-like superfamily/Ribonuclease H"/>
    <property type="match status" value="1"/>
</dbReference>
<dbReference type="SUPFAM" id="SSF53098">
    <property type="entry name" value="Ribonuclease H-like"/>
    <property type="match status" value="1"/>
</dbReference>
<dbReference type="EMBL" id="CAJFCJ010000014">
    <property type="protein sequence ID" value="CAD5121202.1"/>
    <property type="molecule type" value="Genomic_DNA"/>
</dbReference>
<dbReference type="CDD" id="cd06135">
    <property type="entry name" value="Orn"/>
    <property type="match status" value="1"/>
</dbReference>
<evidence type="ECO:0000313" key="7">
    <source>
        <dbReference type="Proteomes" id="UP000549394"/>
    </source>
</evidence>
<comment type="similarity">
    <text evidence="1">Belongs to the oligoribonuclease family.</text>
</comment>
<keyword evidence="2" id="KW-0540">Nuclease</keyword>
<accession>A0A7I8VZ49</accession>
<protein>
    <submittedName>
        <fullName evidence="6">DgyrCDS9735</fullName>
    </submittedName>
</protein>
<dbReference type="PANTHER" id="PTHR11046:SF0">
    <property type="entry name" value="OLIGORIBONUCLEASE, MITOCHONDRIAL"/>
    <property type="match status" value="1"/>
</dbReference>
<dbReference type="PANTHER" id="PTHR11046">
    <property type="entry name" value="OLIGORIBONUCLEASE, MITOCHONDRIAL"/>
    <property type="match status" value="1"/>
</dbReference>
<dbReference type="GO" id="GO:0003676">
    <property type="term" value="F:nucleic acid binding"/>
    <property type="evidence" value="ECO:0007669"/>
    <property type="project" value="InterPro"/>
</dbReference>
<dbReference type="InterPro" id="IPR022894">
    <property type="entry name" value="Oligoribonuclease"/>
</dbReference>
<organism evidence="6 7">
    <name type="scientific">Dimorphilus gyrociliatus</name>
    <dbReference type="NCBI Taxonomy" id="2664684"/>
    <lineage>
        <taxon>Eukaryota</taxon>
        <taxon>Metazoa</taxon>
        <taxon>Spiralia</taxon>
        <taxon>Lophotrochozoa</taxon>
        <taxon>Annelida</taxon>
        <taxon>Polychaeta</taxon>
        <taxon>Polychaeta incertae sedis</taxon>
        <taxon>Dinophilidae</taxon>
        <taxon>Dimorphilus</taxon>
    </lineage>
</organism>
<comment type="caution">
    <text evidence="6">The sequence shown here is derived from an EMBL/GenBank/DDBJ whole genome shotgun (WGS) entry which is preliminary data.</text>
</comment>
<evidence type="ECO:0000256" key="2">
    <source>
        <dbReference type="ARBA" id="ARBA00022722"/>
    </source>
</evidence>
<evidence type="ECO:0000259" key="5">
    <source>
        <dbReference type="SMART" id="SM00479"/>
    </source>
</evidence>
<dbReference type="NCBIfam" id="NF003765">
    <property type="entry name" value="PRK05359.1"/>
    <property type="match status" value="1"/>
</dbReference>
<gene>
    <name evidence="6" type="ORF">DGYR_LOCUS9188</name>
</gene>
<sequence>MSEIKKIKISKENQSEDNLVWIDCEMTGLDRKKDKLVEIACIITDGNLNIIAEGPDIVIHQDDETLRGMNLFVQNMHRNSGLTREIRNSKISTKEAEDKILSFIQEYAPYGKCPLAGNSVHCDKEFLRNEMPRIVEHLHYRIVDVSSIRELCQRWYHNAYKMPKVGNHRALIDIKESIKELKFYRERAFKKNFGINAE</sequence>
<dbReference type="Proteomes" id="UP000549394">
    <property type="component" value="Unassembled WGS sequence"/>
</dbReference>
<dbReference type="InterPro" id="IPR012337">
    <property type="entry name" value="RNaseH-like_sf"/>
</dbReference>
<dbReference type="GO" id="GO:0000175">
    <property type="term" value="F:3'-5'-RNA exonuclease activity"/>
    <property type="evidence" value="ECO:0007669"/>
    <property type="project" value="InterPro"/>
</dbReference>
<dbReference type="InterPro" id="IPR036397">
    <property type="entry name" value="RNaseH_sf"/>
</dbReference>
<evidence type="ECO:0000313" key="6">
    <source>
        <dbReference type="EMBL" id="CAD5121202.1"/>
    </source>
</evidence>
<reference evidence="6 7" key="1">
    <citation type="submission" date="2020-08" db="EMBL/GenBank/DDBJ databases">
        <authorList>
            <person name="Hejnol A."/>
        </authorList>
    </citation>
    <scope>NUCLEOTIDE SEQUENCE [LARGE SCALE GENOMIC DNA]</scope>
</reference>
<dbReference type="GO" id="GO:0005739">
    <property type="term" value="C:mitochondrion"/>
    <property type="evidence" value="ECO:0007669"/>
    <property type="project" value="TreeGrafter"/>
</dbReference>
<dbReference type="FunFam" id="3.30.420.10:FF:000003">
    <property type="entry name" value="Oligoribonuclease"/>
    <property type="match status" value="1"/>
</dbReference>
<dbReference type="AlphaFoldDB" id="A0A7I8VZ49"/>
<dbReference type="OrthoDB" id="270189at2759"/>
<evidence type="ECO:0000256" key="4">
    <source>
        <dbReference type="ARBA" id="ARBA00022839"/>
    </source>
</evidence>
<dbReference type="Pfam" id="PF00929">
    <property type="entry name" value="RNase_T"/>
    <property type="match status" value="1"/>
</dbReference>
<dbReference type="SMART" id="SM00479">
    <property type="entry name" value="EXOIII"/>
    <property type="match status" value="1"/>
</dbReference>
<feature type="domain" description="Exonuclease" evidence="5">
    <location>
        <begin position="18"/>
        <end position="190"/>
    </location>
</feature>
<evidence type="ECO:0000256" key="1">
    <source>
        <dbReference type="ARBA" id="ARBA00009921"/>
    </source>
</evidence>
<proteinExistence type="inferred from homology"/>
<dbReference type="InterPro" id="IPR013520">
    <property type="entry name" value="Ribonucl_H"/>
</dbReference>
<evidence type="ECO:0000256" key="3">
    <source>
        <dbReference type="ARBA" id="ARBA00022801"/>
    </source>
</evidence>
<keyword evidence="7" id="KW-1185">Reference proteome</keyword>